<feature type="transmembrane region" description="Helical" evidence="2">
    <location>
        <begin position="53"/>
        <end position="69"/>
    </location>
</feature>
<evidence type="ECO:0000256" key="3">
    <source>
        <dbReference type="SAM" id="SignalP"/>
    </source>
</evidence>
<feature type="chain" id="PRO_5026140471" evidence="3">
    <location>
        <begin position="23"/>
        <end position="79"/>
    </location>
</feature>
<comment type="caution">
    <text evidence="5">The sequence shown here is derived from an EMBL/GenBank/DDBJ whole genome shotgun (WGS) entry which is preliminary data.</text>
</comment>
<evidence type="ECO:0000313" key="5">
    <source>
        <dbReference type="EMBL" id="MXO64426.1"/>
    </source>
</evidence>
<name>A0A6I4T0K5_9SPHN</name>
<feature type="signal peptide" evidence="3">
    <location>
        <begin position="1"/>
        <end position="22"/>
    </location>
</feature>
<dbReference type="EMBL" id="WTYT01000001">
    <property type="protein sequence ID" value="MXO64426.1"/>
    <property type="molecule type" value="Genomic_DNA"/>
</dbReference>
<proteinExistence type="predicted"/>
<evidence type="ECO:0000256" key="1">
    <source>
        <dbReference type="SAM" id="MobiDB-lite"/>
    </source>
</evidence>
<accession>A0A6I4T0K5</accession>
<sequence>MLRNSLLLTAAIFGLVTTPAFAMGHNPTEPDHCTSGCQGGESEPSIPTQVPEPGMLGIAAIGLAGLILGRRTNRSSRQK</sequence>
<evidence type="ECO:0000256" key="2">
    <source>
        <dbReference type="SAM" id="Phobius"/>
    </source>
</evidence>
<dbReference type="RefSeq" id="WP_160734858.1">
    <property type="nucleotide sequence ID" value="NZ_WTYT01000001.1"/>
</dbReference>
<gene>
    <name evidence="5" type="ORF">GRI91_01460</name>
</gene>
<keyword evidence="2" id="KW-0472">Membrane</keyword>
<dbReference type="AlphaFoldDB" id="A0A6I4T0K5"/>
<keyword evidence="3" id="KW-0732">Signal</keyword>
<dbReference type="Pfam" id="PF07589">
    <property type="entry name" value="PEP-CTERM"/>
    <property type="match status" value="1"/>
</dbReference>
<evidence type="ECO:0000313" key="6">
    <source>
        <dbReference type="Proteomes" id="UP000438476"/>
    </source>
</evidence>
<organism evidence="5 6">
    <name type="scientific">Altericroceibacterium endophyticum</name>
    <dbReference type="NCBI Taxonomy" id="1808508"/>
    <lineage>
        <taxon>Bacteria</taxon>
        <taxon>Pseudomonadati</taxon>
        <taxon>Pseudomonadota</taxon>
        <taxon>Alphaproteobacteria</taxon>
        <taxon>Sphingomonadales</taxon>
        <taxon>Erythrobacteraceae</taxon>
        <taxon>Altericroceibacterium</taxon>
    </lineage>
</organism>
<dbReference type="InterPro" id="IPR013424">
    <property type="entry name" value="Ice-binding_C"/>
</dbReference>
<keyword evidence="2" id="KW-1133">Transmembrane helix</keyword>
<dbReference type="Proteomes" id="UP000438476">
    <property type="component" value="Unassembled WGS sequence"/>
</dbReference>
<keyword evidence="2" id="KW-0812">Transmembrane</keyword>
<keyword evidence="6" id="KW-1185">Reference proteome</keyword>
<feature type="domain" description="Ice-binding protein C-terminal" evidence="4">
    <location>
        <begin position="49"/>
        <end position="71"/>
    </location>
</feature>
<evidence type="ECO:0000259" key="4">
    <source>
        <dbReference type="Pfam" id="PF07589"/>
    </source>
</evidence>
<reference evidence="5 6" key="1">
    <citation type="submission" date="2019-12" db="EMBL/GenBank/DDBJ databases">
        <title>Genomic-based taxomic classification of the family Erythrobacteraceae.</title>
        <authorList>
            <person name="Xu L."/>
        </authorList>
    </citation>
    <scope>NUCLEOTIDE SEQUENCE [LARGE SCALE GENOMIC DNA]</scope>
    <source>
        <strain evidence="5 6">LMG 29518</strain>
    </source>
</reference>
<feature type="region of interest" description="Disordered" evidence="1">
    <location>
        <begin position="26"/>
        <end position="51"/>
    </location>
</feature>
<protein>
    <submittedName>
        <fullName evidence="5">PEP-CTERM sorting domain-containing protein</fullName>
    </submittedName>
</protein>